<dbReference type="EMBL" id="CP051206">
    <property type="protein sequence ID" value="QJB45168.1"/>
    <property type="molecule type" value="Genomic_DNA"/>
</dbReference>
<name>A0A6H2C1Y0_DOLFA</name>
<proteinExistence type="predicted"/>
<dbReference type="Proteomes" id="UP000502433">
    <property type="component" value="Chromosome"/>
</dbReference>
<reference evidence="1 2" key="1">
    <citation type="submission" date="2020-04" db="EMBL/GenBank/DDBJ databases">
        <title>Genome-Wide Identification of 5-Methylcytosine Sites in Bacterial Genomes By High-Throughput Sequencing of MspJI Restriction Fragments.</title>
        <authorList>
            <person name="Wu V."/>
        </authorList>
    </citation>
    <scope>NUCLEOTIDE SEQUENCE [LARGE SCALE GENOMIC DNA]</scope>
    <source>
        <strain evidence="1 2">CCAP 1403/13f</strain>
    </source>
</reference>
<reference evidence="1 2" key="2">
    <citation type="submission" date="2020-04" db="EMBL/GenBank/DDBJ databases">
        <authorList>
            <person name="Fomenkov A."/>
            <person name="Anton B.P."/>
            <person name="Roberts R.J."/>
        </authorList>
    </citation>
    <scope>NUCLEOTIDE SEQUENCE [LARGE SCALE GENOMIC DNA]</scope>
    <source>
        <strain evidence="1 2">CCAP 1403/13f</strain>
    </source>
</reference>
<accession>A0A6H2C1Y0</accession>
<dbReference type="RefSeq" id="WP_168696186.1">
    <property type="nucleotide sequence ID" value="NZ_CP051206.1"/>
</dbReference>
<gene>
    <name evidence="1" type="ORF">HGD76_14265</name>
</gene>
<sequence length="204" mass="21871">MKLQNTVRHLVQFSLFTMVMTFGLVPSAYAISFNLSWTGNSGTKLTGTFEGTANNDGLIGTVNGINSITAFNVTFTDYGNNPPVTYNLSDLNSPTSSPNFNFIYDTNSGKVLQFGDPLTSTGFSIGLDSGYLLESTSTNGITFTDFTGQFNNDSGVTGSLNATPVPFESSPVAPLTVLPILGLMGFYRQRQRLDTPRSKDAGIL</sequence>
<evidence type="ECO:0000313" key="2">
    <source>
        <dbReference type="Proteomes" id="UP000502433"/>
    </source>
</evidence>
<evidence type="ECO:0000313" key="1">
    <source>
        <dbReference type="EMBL" id="QJB45168.1"/>
    </source>
</evidence>
<dbReference type="AlphaFoldDB" id="A0A6H2C1Y0"/>
<dbReference type="KEGG" id="dfs:HGD76_14265"/>
<protein>
    <submittedName>
        <fullName evidence="1">Uncharacterized protein</fullName>
    </submittedName>
</protein>
<organism evidence="1 2">
    <name type="scientific">Dolichospermum flos-aquae CCAP 1403/13F</name>
    <dbReference type="NCBI Taxonomy" id="315271"/>
    <lineage>
        <taxon>Bacteria</taxon>
        <taxon>Bacillati</taxon>
        <taxon>Cyanobacteriota</taxon>
        <taxon>Cyanophyceae</taxon>
        <taxon>Nostocales</taxon>
        <taxon>Aphanizomenonaceae</taxon>
        <taxon>Dolichospermum</taxon>
    </lineage>
</organism>